<dbReference type="EMBL" id="VLJS01000006">
    <property type="protein sequence ID" value="TWH17561.1"/>
    <property type="molecule type" value="Genomic_DNA"/>
</dbReference>
<proteinExistence type="predicted"/>
<dbReference type="OrthoDB" id="9806941at2"/>
<dbReference type="SUPFAM" id="SSF101801">
    <property type="entry name" value="Surface presentation of antigens (SPOA)"/>
    <property type="match status" value="1"/>
</dbReference>
<organism evidence="2 3">
    <name type="scientific">Pseudoxanthomonas taiwanensis J19</name>
    <dbReference type="NCBI Taxonomy" id="935569"/>
    <lineage>
        <taxon>Bacteria</taxon>
        <taxon>Pseudomonadati</taxon>
        <taxon>Pseudomonadota</taxon>
        <taxon>Gammaproteobacteria</taxon>
        <taxon>Lysobacterales</taxon>
        <taxon>Lysobacteraceae</taxon>
        <taxon>Pseudoxanthomonas</taxon>
    </lineage>
</organism>
<gene>
    <name evidence="2" type="ORF">L613_010300000030</name>
</gene>
<evidence type="ECO:0000259" key="1">
    <source>
        <dbReference type="Pfam" id="PF01052"/>
    </source>
</evidence>
<reference evidence="2 3" key="1">
    <citation type="submission" date="2019-07" db="EMBL/GenBank/DDBJ databases">
        <title>Genome sequencing of lignin-degrading bacterial isolates.</title>
        <authorList>
            <person name="Gladden J."/>
        </authorList>
    </citation>
    <scope>NUCLEOTIDE SEQUENCE [LARGE SCALE GENOMIC DNA]</scope>
    <source>
        <strain evidence="2 3">J19</strain>
    </source>
</reference>
<protein>
    <submittedName>
        <fullName evidence="2">Flagellar motor switch protein FliM</fullName>
    </submittedName>
</protein>
<keyword evidence="2" id="KW-0966">Cell projection</keyword>
<dbReference type="InterPro" id="IPR036429">
    <property type="entry name" value="SpoA-like_sf"/>
</dbReference>
<feature type="domain" description="Flagellar motor switch protein FliN-like C-terminal" evidence="1">
    <location>
        <begin position="210"/>
        <end position="268"/>
    </location>
</feature>
<dbReference type="AlphaFoldDB" id="A0A562E700"/>
<keyword evidence="3" id="KW-1185">Reference proteome</keyword>
<name>A0A562E700_9GAMM</name>
<sequence>MARPRLQPGPATARVAPLDPCTLGRPFHLLDGFLQRLALHLEQALQHRFNRRCGARFRVGAAGIAASLPGADGATRDATGAVAVRLERPLLLAMLGFHYGDDPATAAAQADAPETETEHRFTGGLYPQFLDALAVCSGGSAGGFAAEAAASPHAGRRIVRIELHEDGLGLAGRLELALDEAWLEHLFHHVAPARPALAPAPDAGQPLQRRLPVTLNARIATREIAFEDLLRLRPGDILPIRPVGTADVLVEDVHLFRASVAEQGGTLCLTSFVPVE</sequence>
<keyword evidence="2" id="KW-0969">Cilium</keyword>
<dbReference type="Proteomes" id="UP000321583">
    <property type="component" value="Unassembled WGS sequence"/>
</dbReference>
<dbReference type="Pfam" id="PF01052">
    <property type="entry name" value="FliMN_C"/>
    <property type="match status" value="1"/>
</dbReference>
<evidence type="ECO:0000313" key="2">
    <source>
        <dbReference type="EMBL" id="TWH17561.1"/>
    </source>
</evidence>
<comment type="caution">
    <text evidence="2">The sequence shown here is derived from an EMBL/GenBank/DDBJ whole genome shotgun (WGS) entry which is preliminary data.</text>
</comment>
<evidence type="ECO:0000313" key="3">
    <source>
        <dbReference type="Proteomes" id="UP000321583"/>
    </source>
</evidence>
<accession>A0A562E700</accession>
<keyword evidence="2" id="KW-0282">Flagellum</keyword>
<dbReference type="RefSeq" id="WP_147208061.1">
    <property type="nucleotide sequence ID" value="NZ_VLJS01000006.1"/>
</dbReference>
<dbReference type="InterPro" id="IPR001543">
    <property type="entry name" value="FliN-like_C"/>
</dbReference>